<dbReference type="PROSITE" id="PS51257">
    <property type="entry name" value="PROKAR_LIPOPROTEIN"/>
    <property type="match status" value="1"/>
</dbReference>
<dbReference type="AlphaFoldDB" id="A0A1G6A0Q4"/>
<protein>
    <recommendedName>
        <fullName evidence="3">Lipoprotein</fullName>
    </recommendedName>
</protein>
<dbReference type="Proteomes" id="UP000199228">
    <property type="component" value="Unassembled WGS sequence"/>
</dbReference>
<evidence type="ECO:0000313" key="1">
    <source>
        <dbReference type="EMBL" id="SDB02021.1"/>
    </source>
</evidence>
<name>A0A1G6A0Q4_EUBOX</name>
<dbReference type="OrthoDB" id="2062496at2"/>
<organism evidence="1 2">
    <name type="scientific">Eubacterium oxidoreducens</name>
    <dbReference type="NCBI Taxonomy" id="1732"/>
    <lineage>
        <taxon>Bacteria</taxon>
        <taxon>Bacillati</taxon>
        <taxon>Bacillota</taxon>
        <taxon>Clostridia</taxon>
        <taxon>Eubacteriales</taxon>
        <taxon>Eubacteriaceae</taxon>
        <taxon>Eubacterium</taxon>
    </lineage>
</organism>
<dbReference type="EMBL" id="FMXR01000004">
    <property type="protein sequence ID" value="SDB02021.1"/>
    <property type="molecule type" value="Genomic_DNA"/>
</dbReference>
<dbReference type="STRING" id="1732.SAMN02910417_00117"/>
<keyword evidence="2" id="KW-1185">Reference proteome</keyword>
<gene>
    <name evidence="1" type="ORF">SAMN02910417_00117</name>
</gene>
<evidence type="ECO:0000313" key="2">
    <source>
        <dbReference type="Proteomes" id="UP000199228"/>
    </source>
</evidence>
<dbReference type="RefSeq" id="WP_090170924.1">
    <property type="nucleotide sequence ID" value="NZ_FMXR01000004.1"/>
</dbReference>
<proteinExistence type="predicted"/>
<sequence>MRRKCLIVALAAITLLGTISGCGKKESKEAIKVSEDNPITTECENYFAKANHISVSVVKRTETNDLDGNSSMTYEKYVTSDINLKDKTDSTFDSTEALASGELIEDKIKELSFKEVFGFDYKGRSADGIFNELMESNGMDTNLKDVTFDDETYDANGRKLYVLNGESSVLKSLLKDTKYDELKSSKVYYQTMKTEAGVEIPENVTAVVEYRIGDVTYKKTVYIEITIYSGEEE</sequence>
<reference evidence="1 2" key="1">
    <citation type="submission" date="2016-10" db="EMBL/GenBank/DDBJ databases">
        <authorList>
            <person name="de Groot N.N."/>
        </authorList>
    </citation>
    <scope>NUCLEOTIDE SEQUENCE [LARGE SCALE GENOMIC DNA]</scope>
    <source>
        <strain evidence="1 2">DSM 3217</strain>
    </source>
</reference>
<accession>A0A1G6A0Q4</accession>
<evidence type="ECO:0008006" key="3">
    <source>
        <dbReference type="Google" id="ProtNLM"/>
    </source>
</evidence>